<sequence>MRKRGWLAAVCTAIVFLSACTFANERDAEEGESQALTIAAASDLQFAFKEMEKHFEEQTGRNVEITFSSTGTLAQQIDNGAPYDVFAAANVSFIEELEQKGKLVPDTQVMYSEGELSVVSSKGSSVSLTSIEDLANSEVKKIAIANPEHAPYGMAAKQALERAGLWEKVKDKLIYGKSVADTLALVATGNAEAGIVSRSIVTEEVQGVPVDPQLHEPIRQAMAIVEGTKQEELARSFVEYVTGEEGQRLLQSYGFHVPGSSQ</sequence>
<dbReference type="SUPFAM" id="SSF53850">
    <property type="entry name" value="Periplasmic binding protein-like II"/>
    <property type="match status" value="1"/>
</dbReference>
<dbReference type="PANTHER" id="PTHR30632:SF14">
    <property type="entry name" value="TUNGSTATE_MOLYBDATE_CHROMATE-BINDING PROTEIN MODA"/>
    <property type="match status" value="1"/>
</dbReference>
<evidence type="ECO:0000256" key="1">
    <source>
        <dbReference type="ARBA" id="ARBA00009175"/>
    </source>
</evidence>
<dbReference type="FunFam" id="3.40.190.10:FF:000035">
    <property type="entry name" value="Molybdate ABC transporter substrate-binding protein"/>
    <property type="match status" value="1"/>
</dbReference>
<dbReference type="PANTHER" id="PTHR30632">
    <property type="entry name" value="MOLYBDATE-BINDING PERIPLASMIC PROTEIN"/>
    <property type="match status" value="1"/>
</dbReference>
<keyword evidence="4 6" id="KW-0732">Signal</keyword>
<dbReference type="Pfam" id="PF13531">
    <property type="entry name" value="SBP_bac_11"/>
    <property type="match status" value="1"/>
</dbReference>
<dbReference type="RefSeq" id="WP_039237148.1">
    <property type="nucleotide sequence ID" value="NZ_JWIR02000040.1"/>
</dbReference>
<dbReference type="InterPro" id="IPR044084">
    <property type="entry name" value="AvModA-like_subst-bd"/>
</dbReference>
<dbReference type="EMBL" id="JWIR02000040">
    <property type="protein sequence ID" value="KKB39612.1"/>
    <property type="molecule type" value="Genomic_DNA"/>
</dbReference>
<organism evidence="7 8">
    <name type="scientific">Bacillus thermotolerans</name>
    <name type="common">Quasibacillus thermotolerans</name>
    <dbReference type="NCBI Taxonomy" id="1221996"/>
    <lineage>
        <taxon>Bacteria</taxon>
        <taxon>Bacillati</taxon>
        <taxon>Bacillota</taxon>
        <taxon>Bacilli</taxon>
        <taxon>Bacillales</taxon>
        <taxon>Bacillaceae</taxon>
        <taxon>Bacillus</taxon>
    </lineage>
</organism>
<evidence type="ECO:0000256" key="6">
    <source>
        <dbReference type="SAM" id="SignalP"/>
    </source>
</evidence>
<feature type="chain" id="PRO_5038878858" evidence="6">
    <location>
        <begin position="24"/>
        <end position="262"/>
    </location>
</feature>
<dbReference type="GO" id="GO:1901359">
    <property type="term" value="F:tungstate binding"/>
    <property type="evidence" value="ECO:0007669"/>
    <property type="project" value="UniProtKB-ARBA"/>
</dbReference>
<keyword evidence="3 5" id="KW-0479">Metal-binding</keyword>
<evidence type="ECO:0000313" key="7">
    <source>
        <dbReference type="EMBL" id="KKB39612.1"/>
    </source>
</evidence>
<dbReference type="PIRSF" id="PIRSF004846">
    <property type="entry name" value="ModA"/>
    <property type="match status" value="1"/>
</dbReference>
<evidence type="ECO:0000256" key="3">
    <source>
        <dbReference type="ARBA" id="ARBA00022723"/>
    </source>
</evidence>
<dbReference type="PROSITE" id="PS51257">
    <property type="entry name" value="PROKAR_LIPOPROTEIN"/>
    <property type="match status" value="1"/>
</dbReference>
<proteinExistence type="inferred from homology"/>
<reference evidence="7" key="1">
    <citation type="submission" date="2015-02" db="EMBL/GenBank/DDBJ databases">
        <title>Genome Assembly of Bacillaceae bacterium MTCC 8252.</title>
        <authorList>
            <person name="Verma A."/>
            <person name="Khatri I."/>
            <person name="Mual P."/>
            <person name="Subramanian S."/>
            <person name="Krishnamurthi S."/>
        </authorList>
    </citation>
    <scope>NUCLEOTIDE SEQUENCE [LARGE SCALE GENOMIC DNA]</scope>
    <source>
        <strain evidence="7">MTCC 8252</strain>
    </source>
</reference>
<keyword evidence="8" id="KW-1185">Reference proteome</keyword>
<dbReference type="CDD" id="cd13539">
    <property type="entry name" value="PBP2_AvModA"/>
    <property type="match status" value="1"/>
</dbReference>
<feature type="binding site" evidence="5">
    <location>
        <position position="70"/>
    </location>
    <ligand>
        <name>molybdate</name>
        <dbReference type="ChEBI" id="CHEBI:36264"/>
    </ligand>
</feature>
<accession>A0A0F5HU26</accession>
<evidence type="ECO:0000256" key="4">
    <source>
        <dbReference type="ARBA" id="ARBA00022729"/>
    </source>
</evidence>
<dbReference type="InterPro" id="IPR050682">
    <property type="entry name" value="ModA/WtpA"/>
</dbReference>
<name>A0A0F5HU26_BACTR</name>
<keyword evidence="2 5" id="KW-0500">Molybdenum</keyword>
<comment type="similarity">
    <text evidence="1">Belongs to the bacterial solute-binding protein ModA family.</text>
</comment>
<gene>
    <name evidence="7" type="ORF">QY95_02242</name>
</gene>
<dbReference type="GO" id="GO:0015689">
    <property type="term" value="P:molybdate ion transport"/>
    <property type="evidence" value="ECO:0007669"/>
    <property type="project" value="InterPro"/>
</dbReference>
<dbReference type="GO" id="GO:0046872">
    <property type="term" value="F:metal ion binding"/>
    <property type="evidence" value="ECO:0007669"/>
    <property type="project" value="UniProtKB-KW"/>
</dbReference>
<feature type="signal peptide" evidence="6">
    <location>
        <begin position="1"/>
        <end position="23"/>
    </location>
</feature>
<dbReference type="AlphaFoldDB" id="A0A0F5HU26"/>
<dbReference type="GO" id="GO:0030973">
    <property type="term" value="F:molybdate ion binding"/>
    <property type="evidence" value="ECO:0007669"/>
    <property type="project" value="InterPro"/>
</dbReference>
<protein>
    <submittedName>
        <fullName evidence="7">Molybdenum ABC transporter, periplasmic molybdenum-binding protein ModA</fullName>
    </submittedName>
</protein>
<evidence type="ECO:0000256" key="5">
    <source>
        <dbReference type="PIRSR" id="PIRSR004846-1"/>
    </source>
</evidence>
<evidence type="ECO:0000313" key="8">
    <source>
        <dbReference type="Proteomes" id="UP000031563"/>
    </source>
</evidence>
<dbReference type="STRING" id="1221996.QY95_02242"/>
<evidence type="ECO:0000256" key="2">
    <source>
        <dbReference type="ARBA" id="ARBA00022505"/>
    </source>
</evidence>
<dbReference type="OrthoDB" id="9785015at2"/>
<comment type="caution">
    <text evidence="7">The sequence shown here is derived from an EMBL/GenBank/DDBJ whole genome shotgun (WGS) entry which is preliminary data.</text>
</comment>
<dbReference type="NCBIfam" id="TIGR01256">
    <property type="entry name" value="modA"/>
    <property type="match status" value="1"/>
</dbReference>
<feature type="binding site" evidence="5">
    <location>
        <position position="179"/>
    </location>
    <ligand>
        <name>molybdate</name>
        <dbReference type="ChEBI" id="CHEBI:36264"/>
    </ligand>
</feature>
<accession>A0A0F5I3B2</accession>
<dbReference type="Proteomes" id="UP000031563">
    <property type="component" value="Unassembled WGS sequence"/>
</dbReference>
<dbReference type="InterPro" id="IPR005950">
    <property type="entry name" value="ModA"/>
</dbReference>
<dbReference type="Gene3D" id="3.40.190.10">
    <property type="entry name" value="Periplasmic binding protein-like II"/>
    <property type="match status" value="2"/>
</dbReference>